<evidence type="ECO:0000259" key="3">
    <source>
        <dbReference type="Pfam" id="PF17425"/>
    </source>
</evidence>
<dbReference type="InterPro" id="IPR053143">
    <property type="entry name" value="Arylsulfate_ST"/>
</dbReference>
<organism evidence="4 5">
    <name type="scientific">Alloscardovia omnicolens</name>
    <dbReference type="NCBI Taxonomy" id="419015"/>
    <lineage>
        <taxon>Bacteria</taxon>
        <taxon>Bacillati</taxon>
        <taxon>Actinomycetota</taxon>
        <taxon>Actinomycetes</taxon>
        <taxon>Bifidobacteriales</taxon>
        <taxon>Bifidobacteriaceae</taxon>
        <taxon>Alloscardovia</taxon>
    </lineage>
</organism>
<feature type="region of interest" description="Disordered" evidence="1">
    <location>
        <begin position="1"/>
        <end position="37"/>
    </location>
</feature>
<sequence length="586" mass="64713">MATPELVHHATGTRTKSSDYRSVPPQRKTEDDSAKPTWREQLRRASIIVAMLVVVALTAWSALTYYNARRNSPSSVLAHTVERIYTIGYQKRASATLEKKKKTGNYTVDHMLVEANPFGTNTTSLYVFFVTDQLMSVSYTVSAPETNFPDFTRVVTTQAQRGRTHEFQVTGLIPSTKNVVTFTLTDVDEHTITRQYTYTMGDVLGNEPVRVNATFFADNSTKLTNGLYAVMPEAAEGSSTHFAFLYDSSGILRGEIPLKNVKGTRFITIGQQTCYAVSTTQFACVDKLGAVKNFFNFDERYSLFSDYTTDSNGNIIAIATNGNAFDKTKEVGTYVVRINILNGKMTVLANLARLLNSYRTTTVARALTADGGSSDGAWNWLDLDSISALDDNRYLLSSREASSVITLDVNDSPSITSIIGPANLWNDPKYSYLVMKKNGNFADFAGQNDIRVSNVNATGYTLTLFNNNYAYSPSNPTFNWSNALPTASQRIQATNSEARSYVYTYAVNTQDNTYTLTSSMSTPYSPLYGNAQFVDDAVVTVDSQAATWSAWNNQGTQLVKFNGHEGTNVNGARASLGTVYKVQYCF</sequence>
<dbReference type="Proteomes" id="UP000242263">
    <property type="component" value="Unassembled WGS sequence"/>
</dbReference>
<keyword evidence="2" id="KW-0812">Transmembrane</keyword>
<feature type="transmembrane region" description="Helical" evidence="2">
    <location>
        <begin position="45"/>
        <end position="66"/>
    </location>
</feature>
<dbReference type="Pfam" id="PF17425">
    <property type="entry name" value="Arylsulfotran_N"/>
    <property type="match status" value="1"/>
</dbReference>
<proteinExistence type="predicted"/>
<dbReference type="AlphaFoldDB" id="A0A2I1M7Q3"/>
<dbReference type="RefSeq" id="WP_101541187.1">
    <property type="nucleotide sequence ID" value="NZ_CAMYCS010000002.1"/>
</dbReference>
<gene>
    <name evidence="4" type="ORF">CYJ32_01625</name>
</gene>
<dbReference type="EMBL" id="PKGU01000001">
    <property type="protein sequence ID" value="PKZ16158.1"/>
    <property type="molecule type" value="Genomic_DNA"/>
</dbReference>
<dbReference type="InterPro" id="IPR038477">
    <property type="entry name" value="ASST_N_sf"/>
</dbReference>
<reference evidence="4 5" key="1">
    <citation type="submission" date="2017-12" db="EMBL/GenBank/DDBJ databases">
        <title>Phylogenetic diversity of female urinary microbiome.</title>
        <authorList>
            <person name="Thomas-White K."/>
            <person name="Wolfe A.J."/>
        </authorList>
    </citation>
    <scope>NUCLEOTIDE SEQUENCE [LARGE SCALE GENOMIC DNA]</scope>
    <source>
        <strain evidence="4 5">UMB0064</strain>
    </source>
</reference>
<feature type="domain" description="Arylsulfotransferase N-terminal" evidence="3">
    <location>
        <begin position="112"/>
        <end position="200"/>
    </location>
</feature>
<evidence type="ECO:0000256" key="1">
    <source>
        <dbReference type="SAM" id="MobiDB-lite"/>
    </source>
</evidence>
<name>A0A2I1M7Q3_9BIFI</name>
<dbReference type="InterPro" id="IPR035391">
    <property type="entry name" value="Arylsulfotran_N"/>
</dbReference>
<dbReference type="PANTHER" id="PTHR35340:SF5">
    <property type="entry name" value="ASST-DOMAIN-CONTAINING PROTEIN"/>
    <property type="match status" value="1"/>
</dbReference>
<evidence type="ECO:0000256" key="2">
    <source>
        <dbReference type="SAM" id="Phobius"/>
    </source>
</evidence>
<keyword evidence="2" id="KW-0472">Membrane</keyword>
<dbReference type="InterPro" id="IPR010262">
    <property type="entry name" value="Arylsulfotransferase_bact"/>
</dbReference>
<dbReference type="Gene3D" id="2.60.40.3100">
    <property type="entry name" value="Arylsulphate sulphotransferase monomer, N-terminal domain"/>
    <property type="match status" value="1"/>
</dbReference>
<dbReference type="PANTHER" id="PTHR35340">
    <property type="entry name" value="PQQ ENZYME REPEAT PROTEIN-RELATED"/>
    <property type="match status" value="1"/>
</dbReference>
<dbReference type="GO" id="GO:0004062">
    <property type="term" value="F:aryl sulfotransferase activity"/>
    <property type="evidence" value="ECO:0007669"/>
    <property type="project" value="InterPro"/>
</dbReference>
<accession>A0A2I1M7Q3</accession>
<keyword evidence="2" id="KW-1133">Transmembrane helix</keyword>
<feature type="compositionally biased region" description="Basic and acidic residues" evidence="1">
    <location>
        <begin position="27"/>
        <end position="37"/>
    </location>
</feature>
<dbReference type="Pfam" id="PF05935">
    <property type="entry name" value="Arylsulfotrans"/>
    <property type="match status" value="1"/>
</dbReference>
<evidence type="ECO:0000313" key="5">
    <source>
        <dbReference type="Proteomes" id="UP000242263"/>
    </source>
</evidence>
<comment type="caution">
    <text evidence="4">The sequence shown here is derived from an EMBL/GenBank/DDBJ whole genome shotgun (WGS) entry which is preliminary data.</text>
</comment>
<protein>
    <recommendedName>
        <fullName evidence="3">Arylsulfotransferase N-terminal domain-containing protein</fullName>
    </recommendedName>
</protein>
<evidence type="ECO:0000313" key="4">
    <source>
        <dbReference type="EMBL" id="PKZ16158.1"/>
    </source>
</evidence>